<gene>
    <name evidence="2" type="ORF">HEK616_83570</name>
    <name evidence="3" type="ORF">HEK616_83790</name>
</gene>
<geneLocation type="plasmid" evidence="3 4">
    <name>SNP1</name>
</geneLocation>
<protein>
    <submittedName>
        <fullName evidence="3">Uncharacterized protein</fullName>
    </submittedName>
</protein>
<feature type="region of interest" description="Disordered" evidence="1">
    <location>
        <begin position="1"/>
        <end position="63"/>
    </location>
</feature>
<sequence length="82" mass="8617">MTGLLEPAAPGLYPPAAPDAAPPTPARWKPAGLLIPTPPEEYRLPQGRTTGLRLRPVGQPGTALPFEREAMAGLGAGERRPQ</sequence>
<evidence type="ECO:0000313" key="2">
    <source>
        <dbReference type="EMBL" id="BDM74870.1"/>
    </source>
</evidence>
<accession>A0ABM8A8N2</accession>
<dbReference type="EMBL" id="AP026074">
    <property type="protein sequence ID" value="BDM74870.1"/>
    <property type="molecule type" value="Genomic_DNA"/>
</dbReference>
<feature type="compositionally biased region" description="Pro residues" evidence="1">
    <location>
        <begin position="12"/>
        <end position="25"/>
    </location>
</feature>
<name>A0ABM8A8N2_STRNI</name>
<keyword evidence="3" id="KW-0614">Plasmid</keyword>
<evidence type="ECO:0000256" key="1">
    <source>
        <dbReference type="SAM" id="MobiDB-lite"/>
    </source>
</evidence>
<dbReference type="Proteomes" id="UP001059597">
    <property type="component" value="Plasmid SNP1"/>
</dbReference>
<proteinExistence type="predicted"/>
<evidence type="ECO:0000313" key="3">
    <source>
        <dbReference type="EMBL" id="BDM74892.1"/>
    </source>
</evidence>
<dbReference type="EMBL" id="AP026074">
    <property type="protein sequence ID" value="BDM74892.1"/>
    <property type="molecule type" value="Genomic_DNA"/>
</dbReference>
<reference evidence="3" key="1">
    <citation type="submission" date="2022-06" db="EMBL/GenBank/DDBJ databases">
        <title>Complete genome sequence of Streptomyces nigrescens HEK616.</title>
        <authorList>
            <person name="Asamizu S."/>
            <person name="Onaka H."/>
        </authorList>
    </citation>
    <scope>NUCLEOTIDE SEQUENCE</scope>
    <source>
        <strain evidence="3">HEK616</strain>
        <plasmid evidence="3">SNP1</plasmid>
    </source>
</reference>
<evidence type="ECO:0000313" key="4">
    <source>
        <dbReference type="Proteomes" id="UP001059597"/>
    </source>
</evidence>
<organism evidence="3 4">
    <name type="scientific">Streptomyces nigrescens</name>
    <dbReference type="NCBI Taxonomy" id="1920"/>
    <lineage>
        <taxon>Bacteria</taxon>
        <taxon>Bacillati</taxon>
        <taxon>Actinomycetota</taxon>
        <taxon>Actinomycetes</taxon>
        <taxon>Kitasatosporales</taxon>
        <taxon>Streptomycetaceae</taxon>
        <taxon>Streptomyces</taxon>
    </lineage>
</organism>
<keyword evidence="4" id="KW-1185">Reference proteome</keyword>